<dbReference type="InterPro" id="IPR029787">
    <property type="entry name" value="Nucleotide_cyclase"/>
</dbReference>
<dbReference type="PROSITE" id="PS50883">
    <property type="entry name" value="EAL"/>
    <property type="match status" value="1"/>
</dbReference>
<dbReference type="FunFam" id="3.20.20.450:FF:000001">
    <property type="entry name" value="Cyclic di-GMP phosphodiesterase yahA"/>
    <property type="match status" value="1"/>
</dbReference>
<feature type="domain" description="GGDEF" evidence="6">
    <location>
        <begin position="384"/>
        <end position="525"/>
    </location>
</feature>
<dbReference type="SUPFAM" id="SSF141868">
    <property type="entry name" value="EAL domain-like"/>
    <property type="match status" value="1"/>
</dbReference>
<dbReference type="PROSITE" id="PS50112">
    <property type="entry name" value="PAS"/>
    <property type="match status" value="1"/>
</dbReference>
<feature type="domain" description="PAC" evidence="4">
    <location>
        <begin position="300"/>
        <end position="352"/>
    </location>
</feature>
<dbReference type="EMBL" id="MFSP01000136">
    <property type="protein sequence ID" value="OGI64380.1"/>
    <property type="molecule type" value="Genomic_DNA"/>
</dbReference>
<dbReference type="SUPFAM" id="SSF55785">
    <property type="entry name" value="PYP-like sensor domain (PAS domain)"/>
    <property type="match status" value="1"/>
</dbReference>
<dbReference type="CDD" id="cd01949">
    <property type="entry name" value="GGDEF"/>
    <property type="match status" value="1"/>
</dbReference>
<feature type="domain" description="EAL" evidence="5">
    <location>
        <begin position="534"/>
        <end position="788"/>
    </location>
</feature>
<evidence type="ECO:0000256" key="2">
    <source>
        <dbReference type="SAM" id="Phobius"/>
    </source>
</evidence>
<dbReference type="Pfam" id="PF00563">
    <property type="entry name" value="EAL"/>
    <property type="match status" value="1"/>
</dbReference>
<dbReference type="PANTHER" id="PTHR44757">
    <property type="entry name" value="DIGUANYLATE CYCLASE DGCP"/>
    <property type="match status" value="1"/>
</dbReference>
<dbReference type="Pfam" id="PF00990">
    <property type="entry name" value="GGDEF"/>
    <property type="match status" value="1"/>
</dbReference>
<dbReference type="InterPro" id="IPR000160">
    <property type="entry name" value="GGDEF_dom"/>
</dbReference>
<dbReference type="Proteomes" id="UP000179076">
    <property type="component" value="Unassembled WGS sequence"/>
</dbReference>
<dbReference type="GO" id="GO:0071111">
    <property type="term" value="F:cyclic-guanylate-specific phosphodiesterase activity"/>
    <property type="evidence" value="ECO:0007669"/>
    <property type="project" value="UniProtKB-EC"/>
</dbReference>
<feature type="transmembrane region" description="Helical" evidence="2">
    <location>
        <begin position="178"/>
        <end position="198"/>
    </location>
</feature>
<evidence type="ECO:0000259" key="5">
    <source>
        <dbReference type="PROSITE" id="PS50883"/>
    </source>
</evidence>
<dbReference type="InterPro" id="IPR001633">
    <property type="entry name" value="EAL_dom"/>
</dbReference>
<feature type="transmembrane region" description="Helical" evidence="2">
    <location>
        <begin position="41"/>
        <end position="60"/>
    </location>
</feature>
<dbReference type="AlphaFoldDB" id="A0A1F6V3W5"/>
<dbReference type="PANTHER" id="PTHR44757:SF2">
    <property type="entry name" value="BIOFILM ARCHITECTURE MAINTENANCE PROTEIN MBAA"/>
    <property type="match status" value="1"/>
</dbReference>
<dbReference type="InterPro" id="IPR052155">
    <property type="entry name" value="Biofilm_reg_signaling"/>
</dbReference>
<gene>
    <name evidence="7" type="ORF">A2W18_12905</name>
</gene>
<feature type="transmembrane region" description="Helical" evidence="2">
    <location>
        <begin position="72"/>
        <end position="93"/>
    </location>
</feature>
<dbReference type="InterPro" id="IPR001610">
    <property type="entry name" value="PAC"/>
</dbReference>
<evidence type="ECO:0000259" key="3">
    <source>
        <dbReference type="PROSITE" id="PS50112"/>
    </source>
</evidence>
<dbReference type="InterPro" id="IPR035919">
    <property type="entry name" value="EAL_sf"/>
</dbReference>
<dbReference type="FunFam" id="3.30.70.270:FF:000001">
    <property type="entry name" value="Diguanylate cyclase domain protein"/>
    <property type="match status" value="1"/>
</dbReference>
<dbReference type="PROSITE" id="PS50887">
    <property type="entry name" value="GGDEF"/>
    <property type="match status" value="1"/>
</dbReference>
<reference evidence="7 8" key="1">
    <citation type="journal article" date="2016" name="Nat. Commun.">
        <title>Thousands of microbial genomes shed light on interconnected biogeochemical processes in an aquifer system.</title>
        <authorList>
            <person name="Anantharaman K."/>
            <person name="Brown C.T."/>
            <person name="Hug L.A."/>
            <person name="Sharon I."/>
            <person name="Castelle C.J."/>
            <person name="Probst A.J."/>
            <person name="Thomas B.C."/>
            <person name="Singh A."/>
            <person name="Wilkins M.J."/>
            <person name="Karaoz U."/>
            <person name="Brodie E.L."/>
            <person name="Williams K.H."/>
            <person name="Hubbard S.S."/>
            <person name="Banfield J.F."/>
        </authorList>
    </citation>
    <scope>NUCLEOTIDE SEQUENCE [LARGE SCALE GENOMIC DNA]</scope>
</reference>
<protein>
    <recommendedName>
        <fullName evidence="9">Diguanylate cyclase</fullName>
    </recommendedName>
</protein>
<dbReference type="Gene3D" id="3.30.450.20">
    <property type="entry name" value="PAS domain"/>
    <property type="match status" value="1"/>
</dbReference>
<dbReference type="SUPFAM" id="SSF55073">
    <property type="entry name" value="Nucleotide cyclase"/>
    <property type="match status" value="1"/>
</dbReference>
<dbReference type="InterPro" id="IPR043128">
    <property type="entry name" value="Rev_trsase/Diguanyl_cyclase"/>
</dbReference>
<evidence type="ECO:0000256" key="1">
    <source>
        <dbReference type="ARBA" id="ARBA00051114"/>
    </source>
</evidence>
<evidence type="ECO:0000313" key="7">
    <source>
        <dbReference type="EMBL" id="OGI64380.1"/>
    </source>
</evidence>
<dbReference type="SMART" id="SM00086">
    <property type="entry name" value="PAC"/>
    <property type="match status" value="1"/>
</dbReference>
<evidence type="ECO:0000259" key="4">
    <source>
        <dbReference type="PROSITE" id="PS50113"/>
    </source>
</evidence>
<dbReference type="CDD" id="cd00130">
    <property type="entry name" value="PAS"/>
    <property type="match status" value="1"/>
</dbReference>
<dbReference type="CDD" id="cd01948">
    <property type="entry name" value="EAL"/>
    <property type="match status" value="1"/>
</dbReference>
<evidence type="ECO:0000259" key="6">
    <source>
        <dbReference type="PROSITE" id="PS50887"/>
    </source>
</evidence>
<evidence type="ECO:0000313" key="8">
    <source>
        <dbReference type="Proteomes" id="UP000179076"/>
    </source>
</evidence>
<feature type="domain" description="PAS" evidence="3">
    <location>
        <begin position="230"/>
        <end position="294"/>
    </location>
</feature>
<comment type="catalytic activity">
    <reaction evidence="1">
        <text>3',3'-c-di-GMP + H2O = 5'-phosphoguanylyl(3'-&gt;5')guanosine + H(+)</text>
        <dbReference type="Rhea" id="RHEA:24902"/>
        <dbReference type="ChEBI" id="CHEBI:15377"/>
        <dbReference type="ChEBI" id="CHEBI:15378"/>
        <dbReference type="ChEBI" id="CHEBI:58754"/>
        <dbReference type="ChEBI" id="CHEBI:58805"/>
        <dbReference type="EC" id="3.1.4.52"/>
    </reaction>
    <physiologicalReaction direction="left-to-right" evidence="1">
        <dbReference type="Rhea" id="RHEA:24903"/>
    </physiologicalReaction>
</comment>
<organism evidence="7 8">
    <name type="scientific">Candidatus Muproteobacteria bacterium RBG_16_60_9</name>
    <dbReference type="NCBI Taxonomy" id="1817755"/>
    <lineage>
        <taxon>Bacteria</taxon>
        <taxon>Pseudomonadati</taxon>
        <taxon>Pseudomonadota</taxon>
        <taxon>Candidatus Muproteobacteria</taxon>
    </lineage>
</organism>
<dbReference type="Gene3D" id="3.30.70.270">
    <property type="match status" value="1"/>
</dbReference>
<dbReference type="SMART" id="SM00267">
    <property type="entry name" value="GGDEF"/>
    <property type="match status" value="1"/>
</dbReference>
<dbReference type="NCBIfam" id="TIGR00254">
    <property type="entry name" value="GGDEF"/>
    <property type="match status" value="1"/>
</dbReference>
<evidence type="ECO:0008006" key="9">
    <source>
        <dbReference type="Google" id="ProtNLM"/>
    </source>
</evidence>
<dbReference type="GO" id="GO:0071732">
    <property type="term" value="P:cellular response to nitric oxide"/>
    <property type="evidence" value="ECO:0007669"/>
    <property type="project" value="UniProtKB-ARBA"/>
</dbReference>
<dbReference type="InterPro" id="IPR035965">
    <property type="entry name" value="PAS-like_dom_sf"/>
</dbReference>
<dbReference type="NCBIfam" id="TIGR00229">
    <property type="entry name" value="sensory_box"/>
    <property type="match status" value="1"/>
</dbReference>
<proteinExistence type="predicted"/>
<feature type="transmembrane region" description="Helical" evidence="2">
    <location>
        <begin position="6"/>
        <end position="29"/>
    </location>
</feature>
<dbReference type="SMART" id="SM00052">
    <property type="entry name" value="EAL"/>
    <property type="match status" value="1"/>
</dbReference>
<accession>A0A1F6V3W5</accession>
<dbReference type="PROSITE" id="PS50113">
    <property type="entry name" value="PAC"/>
    <property type="match status" value="1"/>
</dbReference>
<dbReference type="Gene3D" id="3.20.20.450">
    <property type="entry name" value="EAL domain"/>
    <property type="match status" value="1"/>
</dbReference>
<keyword evidence="2" id="KW-0472">Membrane</keyword>
<sequence>MASYAYSPYALPLFVCAFIVLTLGVVIVIRDRGSRVGVIHLIETFAIAVWFAGFGIALLATDVQVADGWIRLGYVGVAFIPVLTLQFACSVVGSRAGLNGLLGFGWFCGTAFAAASLWFPGFLGTPYRHWWGYYAHSTIYSALYLPLIAIFFGVALRQFRRRYQSAPPTSRASRRTKLFFISFSFGSLGLFDLLPSFGIPMYPFGYIPATAGILFATYISVRHRLMDITPEFAARQIVETVSDGLLLLDREGVMRVANETLLNMIRLPKEAIIGKAIPRQLRNLLTPQELTSIQAGVPMHNREIEYTRHDGTVMTISFAVSVIRGPGNYAEAYVCAVRDITEQKHTDQRMRFLAYYDNLTGLPNRQQFQDRLRSALTRAAHNKRQVALLFLDLDRFKRINDTLGHALGDALLQAVAGRVINCVRKMRAGNHAGEDTVARLGGDEFIVGLYDLESPDDATRVTERILASIADPIRLDQHEITVTASLGISVFPQDGADADTLLKNADAAMYQAKESGRNNYFFYDRARTAKPIHHPSIEHRLRSALEQNHLSLHFQPQVATHSGHAVAVEALLRWHDPDFGMVSPERFIGIAEETGLILPIGEWVLQQACAQARAWRDAGLPLARMAVNVSARQFRDRDLLGSVRSALESAGLKPEMLDLELTESTVMQDTLHTRRTLEGLKAMGVQLSIDDFGTGYSSLGYLRSFPIDALKIDRSFVHDISAATDNGAIVAAILAMARSLKIGVIGEGVETEEQRAFLQLHGCKLAQGFYFCHPLPASELGTWMQARPTRQAR</sequence>
<name>A0A1F6V3W5_9PROT</name>
<keyword evidence="2" id="KW-1133">Transmembrane helix</keyword>
<dbReference type="InterPro" id="IPR000700">
    <property type="entry name" value="PAS-assoc_C"/>
</dbReference>
<feature type="transmembrane region" description="Helical" evidence="2">
    <location>
        <begin position="139"/>
        <end position="157"/>
    </location>
</feature>
<feature type="transmembrane region" description="Helical" evidence="2">
    <location>
        <begin position="100"/>
        <end position="119"/>
    </location>
</feature>
<comment type="caution">
    <text evidence="7">The sequence shown here is derived from an EMBL/GenBank/DDBJ whole genome shotgun (WGS) entry which is preliminary data.</text>
</comment>
<keyword evidence="2" id="KW-0812">Transmembrane</keyword>
<dbReference type="InterPro" id="IPR000014">
    <property type="entry name" value="PAS"/>
</dbReference>